<dbReference type="Proteomes" id="UP001460270">
    <property type="component" value="Unassembled WGS sequence"/>
</dbReference>
<gene>
    <name evidence="1" type="ORF">WMY93_007459</name>
</gene>
<evidence type="ECO:0000313" key="1">
    <source>
        <dbReference type="EMBL" id="KAK7925149.1"/>
    </source>
</evidence>
<keyword evidence="2" id="KW-1185">Reference proteome</keyword>
<organism evidence="1 2">
    <name type="scientific">Mugilogobius chulae</name>
    <name type="common">yellowstripe goby</name>
    <dbReference type="NCBI Taxonomy" id="88201"/>
    <lineage>
        <taxon>Eukaryota</taxon>
        <taxon>Metazoa</taxon>
        <taxon>Chordata</taxon>
        <taxon>Craniata</taxon>
        <taxon>Vertebrata</taxon>
        <taxon>Euteleostomi</taxon>
        <taxon>Actinopterygii</taxon>
        <taxon>Neopterygii</taxon>
        <taxon>Teleostei</taxon>
        <taxon>Neoteleostei</taxon>
        <taxon>Acanthomorphata</taxon>
        <taxon>Gobiaria</taxon>
        <taxon>Gobiiformes</taxon>
        <taxon>Gobioidei</taxon>
        <taxon>Gobiidae</taxon>
        <taxon>Gobionellinae</taxon>
        <taxon>Mugilogobius</taxon>
    </lineage>
</organism>
<protein>
    <submittedName>
        <fullName evidence="1">Uncharacterized protein</fullName>
    </submittedName>
</protein>
<evidence type="ECO:0000313" key="2">
    <source>
        <dbReference type="Proteomes" id="UP001460270"/>
    </source>
</evidence>
<sequence length="256" mass="29396">MTREVLTERKQLENLVENLRKQVQVGLCTLEQIRQTSQIVETHKAEISRNANFTFSVTVTEPRQIDISGTGVYLTNCQQCHYTCHDNCAYANDADKRHCCAMGGDGRVHFNQKYKWEYVQTTKTETIDDMKKKYDIAKGEKNVVETLLVRLKKDYEDVQVEVTLLIDQSSACLNRLKEIALKPDPLSAPEYIDMLIKAEKAEAKAGWQDRVDSLMAMKEKADYVNKVERGEALLEQVKTQPKPLSFFAKVTQYFKS</sequence>
<name>A0AAW0PJJ8_9GOBI</name>
<accession>A0AAW0PJJ8</accession>
<dbReference type="EMBL" id="JBBPFD010000005">
    <property type="protein sequence ID" value="KAK7925149.1"/>
    <property type="molecule type" value="Genomic_DNA"/>
</dbReference>
<comment type="caution">
    <text evidence="1">The sequence shown here is derived from an EMBL/GenBank/DDBJ whole genome shotgun (WGS) entry which is preliminary data.</text>
</comment>
<reference evidence="2" key="1">
    <citation type="submission" date="2024-04" db="EMBL/GenBank/DDBJ databases">
        <title>Salinicola lusitanus LLJ914,a marine bacterium isolated from the Okinawa Trough.</title>
        <authorList>
            <person name="Li J."/>
        </authorList>
    </citation>
    <scope>NUCLEOTIDE SEQUENCE [LARGE SCALE GENOMIC DNA]</scope>
</reference>
<dbReference type="PANTHER" id="PTHR32046">
    <property type="entry name" value="G DOMAIN-CONTAINING PROTEIN"/>
    <property type="match status" value="1"/>
</dbReference>
<proteinExistence type="predicted"/>
<dbReference type="AlphaFoldDB" id="A0AAW0PJJ8"/>
<dbReference type="PANTHER" id="PTHR32046:SF14">
    <property type="match status" value="1"/>
</dbReference>